<dbReference type="PANTHER" id="PTHR33048">
    <property type="entry name" value="PTH11-LIKE INTEGRAL MEMBRANE PROTEIN (AFU_ORTHOLOGUE AFUA_5G11245)"/>
    <property type="match status" value="1"/>
</dbReference>
<dbReference type="PANTHER" id="PTHR33048:SF47">
    <property type="entry name" value="INTEGRAL MEMBRANE PROTEIN-RELATED"/>
    <property type="match status" value="1"/>
</dbReference>
<proteinExistence type="predicted"/>
<accession>A0AAN9V1J8</accession>
<sequence length="276" mass="30101">MASEPDYSALTGEELGALAYAQSPIQPTGLGDPDPATEIPTLAKTGMLTFHESTQLPFVPAGALGIMAARYGLGARDADVNLLLKIRAREYALLYEMVYYASSTITKVAIAATILRICVKKQYKYIIWADMIIPFAANWNKSLGTYHHAPLIIWSELEGGFAIIAASLPALRKMFGRFFRGSSAGSKAKTASNTGRERSGLRGTQLASLTPQGKSRTMVSVGGGKWDRLRDENNTSSRVHIIKQTEVRIKETTPSELEADSHGTSWMDTDSDKINR</sequence>
<keyword evidence="3" id="KW-1185">Reference proteome</keyword>
<reference evidence="2 3" key="1">
    <citation type="submission" date="2024-02" db="EMBL/GenBank/DDBJ databases">
        <title>De novo assembly and annotation of 12 fungi associated with fruit tree decline syndrome in Ontario, Canada.</title>
        <authorList>
            <person name="Sulman M."/>
            <person name="Ellouze W."/>
            <person name="Ilyukhin E."/>
        </authorList>
    </citation>
    <scope>NUCLEOTIDE SEQUENCE [LARGE SCALE GENOMIC DNA]</scope>
    <source>
        <strain evidence="2 3">M11/M66-122</strain>
    </source>
</reference>
<protein>
    <submittedName>
        <fullName evidence="2">Uncharacterized protein</fullName>
    </submittedName>
</protein>
<dbReference type="AlphaFoldDB" id="A0AAN9V1J8"/>
<dbReference type="Proteomes" id="UP001320420">
    <property type="component" value="Unassembled WGS sequence"/>
</dbReference>
<gene>
    <name evidence="2" type="ORF">SLS62_001185</name>
</gene>
<name>A0AAN9V1J8_9PEZI</name>
<evidence type="ECO:0000313" key="3">
    <source>
        <dbReference type="Proteomes" id="UP001320420"/>
    </source>
</evidence>
<comment type="caution">
    <text evidence="2">The sequence shown here is derived from an EMBL/GenBank/DDBJ whole genome shotgun (WGS) entry which is preliminary data.</text>
</comment>
<feature type="region of interest" description="Disordered" evidence="1">
    <location>
        <begin position="183"/>
        <end position="232"/>
    </location>
</feature>
<feature type="region of interest" description="Disordered" evidence="1">
    <location>
        <begin position="247"/>
        <end position="276"/>
    </location>
</feature>
<feature type="compositionally biased region" description="Polar residues" evidence="1">
    <location>
        <begin position="205"/>
        <end position="218"/>
    </location>
</feature>
<feature type="compositionally biased region" description="Low complexity" evidence="1">
    <location>
        <begin position="183"/>
        <end position="192"/>
    </location>
</feature>
<evidence type="ECO:0000256" key="1">
    <source>
        <dbReference type="SAM" id="MobiDB-lite"/>
    </source>
</evidence>
<organism evidence="2 3">
    <name type="scientific">Diatrype stigma</name>
    <dbReference type="NCBI Taxonomy" id="117547"/>
    <lineage>
        <taxon>Eukaryota</taxon>
        <taxon>Fungi</taxon>
        <taxon>Dikarya</taxon>
        <taxon>Ascomycota</taxon>
        <taxon>Pezizomycotina</taxon>
        <taxon>Sordariomycetes</taxon>
        <taxon>Xylariomycetidae</taxon>
        <taxon>Xylariales</taxon>
        <taxon>Diatrypaceae</taxon>
        <taxon>Diatrype</taxon>
    </lineage>
</organism>
<evidence type="ECO:0000313" key="2">
    <source>
        <dbReference type="EMBL" id="KAK7756742.1"/>
    </source>
</evidence>
<dbReference type="EMBL" id="JAKJXP020000005">
    <property type="protein sequence ID" value="KAK7756742.1"/>
    <property type="molecule type" value="Genomic_DNA"/>
</dbReference>
<dbReference type="InterPro" id="IPR052337">
    <property type="entry name" value="SAT4-like"/>
</dbReference>